<dbReference type="InterPro" id="IPR007730">
    <property type="entry name" value="SPOR-like_dom"/>
</dbReference>
<evidence type="ECO:0000256" key="1">
    <source>
        <dbReference type="SAM" id="SignalP"/>
    </source>
</evidence>
<dbReference type="RefSeq" id="WP_379086906.1">
    <property type="nucleotide sequence ID" value="NZ_JBHTJO010000001.1"/>
</dbReference>
<gene>
    <name evidence="3" type="ORF">ACFQ2F_05530</name>
</gene>
<name>A0ABW3J8C4_9HYPH</name>
<feature type="chain" id="PRO_5046322209" evidence="1">
    <location>
        <begin position="23"/>
        <end position="134"/>
    </location>
</feature>
<evidence type="ECO:0000259" key="2">
    <source>
        <dbReference type="Pfam" id="PF05036"/>
    </source>
</evidence>
<evidence type="ECO:0000313" key="4">
    <source>
        <dbReference type="Proteomes" id="UP001597102"/>
    </source>
</evidence>
<keyword evidence="4" id="KW-1185">Reference proteome</keyword>
<feature type="signal peptide" evidence="1">
    <location>
        <begin position="1"/>
        <end position="22"/>
    </location>
</feature>
<proteinExistence type="predicted"/>
<comment type="caution">
    <text evidence="3">The sequence shown here is derived from an EMBL/GenBank/DDBJ whole genome shotgun (WGS) entry which is preliminary data.</text>
</comment>
<feature type="domain" description="SPOR" evidence="2">
    <location>
        <begin position="96"/>
        <end position="133"/>
    </location>
</feature>
<evidence type="ECO:0000313" key="3">
    <source>
        <dbReference type="EMBL" id="MFD0986554.1"/>
    </source>
</evidence>
<sequence length="134" mass="14147">MKFASFIAVALVSLFGAATAHAETNYASGQLTPCVSKEKAKDFATGPDSGLSAWGAEVAGGFDRQKAMDDFKKMQESHEKLLGDMTPVAVATCALNLGTDLFYSIRLPAGSRDDADKLCAKLKDGGVPCIVRKN</sequence>
<dbReference type="Pfam" id="PF05036">
    <property type="entry name" value="SPOR"/>
    <property type="match status" value="1"/>
</dbReference>
<organism evidence="3 4">
    <name type="scientific">Methyloligella solikamskensis</name>
    <dbReference type="NCBI Taxonomy" id="1177756"/>
    <lineage>
        <taxon>Bacteria</taxon>
        <taxon>Pseudomonadati</taxon>
        <taxon>Pseudomonadota</taxon>
        <taxon>Alphaproteobacteria</taxon>
        <taxon>Hyphomicrobiales</taxon>
        <taxon>Hyphomicrobiaceae</taxon>
        <taxon>Methyloligella</taxon>
    </lineage>
</organism>
<accession>A0ABW3J8C4</accession>
<reference evidence="4" key="1">
    <citation type="journal article" date="2019" name="Int. J. Syst. Evol. Microbiol.">
        <title>The Global Catalogue of Microorganisms (GCM) 10K type strain sequencing project: providing services to taxonomists for standard genome sequencing and annotation.</title>
        <authorList>
            <consortium name="The Broad Institute Genomics Platform"/>
            <consortium name="The Broad Institute Genome Sequencing Center for Infectious Disease"/>
            <person name="Wu L."/>
            <person name="Ma J."/>
        </authorList>
    </citation>
    <scope>NUCLEOTIDE SEQUENCE [LARGE SCALE GENOMIC DNA]</scope>
    <source>
        <strain evidence="4">CCUG 61697</strain>
    </source>
</reference>
<dbReference type="EMBL" id="JBHTJO010000001">
    <property type="protein sequence ID" value="MFD0986554.1"/>
    <property type="molecule type" value="Genomic_DNA"/>
</dbReference>
<dbReference type="Proteomes" id="UP001597102">
    <property type="component" value="Unassembled WGS sequence"/>
</dbReference>
<protein>
    <submittedName>
        <fullName evidence="3">SPOR domain-containing protein</fullName>
    </submittedName>
</protein>
<keyword evidence="1" id="KW-0732">Signal</keyword>